<dbReference type="InterPro" id="IPR029058">
    <property type="entry name" value="AB_hydrolase_fold"/>
</dbReference>
<dbReference type="EMBL" id="FMWL01000011">
    <property type="protein sequence ID" value="SCZ80224.1"/>
    <property type="molecule type" value="Genomic_DNA"/>
</dbReference>
<organism evidence="2 3">
    <name type="scientific">Acidaminobacter hydrogenoformans DSM 2784</name>
    <dbReference type="NCBI Taxonomy" id="1120920"/>
    <lineage>
        <taxon>Bacteria</taxon>
        <taxon>Bacillati</taxon>
        <taxon>Bacillota</taxon>
        <taxon>Clostridia</taxon>
        <taxon>Peptostreptococcales</taxon>
        <taxon>Acidaminobacteraceae</taxon>
        <taxon>Acidaminobacter</taxon>
    </lineage>
</organism>
<feature type="chain" id="PRO_5011677657" evidence="1">
    <location>
        <begin position="26"/>
        <end position="527"/>
    </location>
</feature>
<feature type="signal peptide" evidence="1">
    <location>
        <begin position="1"/>
        <end position="25"/>
    </location>
</feature>
<accession>A0A1G5S1I2</accession>
<dbReference type="Proteomes" id="UP000199208">
    <property type="component" value="Unassembled WGS sequence"/>
</dbReference>
<evidence type="ECO:0000313" key="2">
    <source>
        <dbReference type="EMBL" id="SCZ80224.1"/>
    </source>
</evidence>
<sequence>MSKKMIAIVMMVCMLIMGLPLSSLAATDNSKMEPALSHVKSIQAYSDLAFYGQKLTKVEIKYSGNVDLTNVTADTYTLLDRGYSNPDFTEVTIDSVDVKGKTVTLNINVDTEALENNGYIYTGDVVDGPRAKNPVGLYSTGPWYRDVEGVIYFGNSAVDQYENNTTGKGYQTRESLELKLFHAGETSAEAACLANEDGSYNENGLWLPTMDANYGKKGFQSFEALGIEVPTTATDGDDFVKGWAYFPKGYSENSSKKYPLIITITGGGTSYWRLPDGTNNFGTGLNFDGSGFRWMDSGAIVLNIHDRSTGGGSEYKFWEDDYNVIQYFINEYNADPEAITLSGNSRGTIAANTIASEYPGLINTLVLNNGSMGTGIAGLDMFAGVWGAEEWQAAAENGMSIWAFDGELDTNNIALYQTAIAYYEAAGWSDEWIAENLRLTGFPTQLYYYWGETDHSTTKMTYWYFYDNLYYGPDVEIVDGELVYNSKLEVGDTYQLKGKLTNGDYVKDGFDYIIYGETLCDWVLTRD</sequence>
<dbReference type="Gene3D" id="3.40.50.1820">
    <property type="entry name" value="alpha/beta hydrolase"/>
    <property type="match status" value="1"/>
</dbReference>
<evidence type="ECO:0000256" key="1">
    <source>
        <dbReference type="SAM" id="SignalP"/>
    </source>
</evidence>
<reference evidence="2 3" key="1">
    <citation type="submission" date="2016-10" db="EMBL/GenBank/DDBJ databases">
        <authorList>
            <person name="de Groot N.N."/>
        </authorList>
    </citation>
    <scope>NUCLEOTIDE SEQUENCE [LARGE SCALE GENOMIC DNA]</scope>
    <source>
        <strain evidence="2 3">DSM 2784</strain>
    </source>
</reference>
<dbReference type="OrthoDB" id="2080256at2"/>
<dbReference type="RefSeq" id="WP_092591375.1">
    <property type="nucleotide sequence ID" value="NZ_FMWL01000011.1"/>
</dbReference>
<dbReference type="AlphaFoldDB" id="A0A1G5S1I2"/>
<dbReference type="SUPFAM" id="SSF53474">
    <property type="entry name" value="alpha/beta-Hydrolases"/>
    <property type="match status" value="1"/>
</dbReference>
<evidence type="ECO:0000313" key="3">
    <source>
        <dbReference type="Proteomes" id="UP000199208"/>
    </source>
</evidence>
<protein>
    <submittedName>
        <fullName evidence="2">Uncharacterized protein</fullName>
    </submittedName>
</protein>
<keyword evidence="1" id="KW-0732">Signal</keyword>
<proteinExistence type="predicted"/>
<gene>
    <name evidence="2" type="ORF">SAMN03080599_02165</name>
</gene>
<name>A0A1G5S1I2_9FIRM</name>
<keyword evidence="3" id="KW-1185">Reference proteome</keyword>